<dbReference type="InterPro" id="IPR050500">
    <property type="entry name" value="Phos_Acetyltrans/Butyryltrans"/>
</dbReference>
<dbReference type="Gene3D" id="3.40.1390.20">
    <property type="entry name" value="HprK N-terminal domain-like"/>
    <property type="match status" value="1"/>
</dbReference>
<dbReference type="Pfam" id="PF07085">
    <property type="entry name" value="DRTGG"/>
    <property type="match status" value="1"/>
</dbReference>
<dbReference type="InterPro" id="IPR028979">
    <property type="entry name" value="Ser_kin/Pase_Hpr-like_N_sf"/>
</dbReference>
<dbReference type="InterPro" id="IPR002505">
    <property type="entry name" value="PTA_PTB"/>
</dbReference>
<keyword evidence="9 12" id="KW-0808">Transferase</keyword>
<evidence type="ECO:0000256" key="5">
    <source>
        <dbReference type="ARBA" id="ARBA00011643"/>
    </source>
</evidence>
<comment type="subunit">
    <text evidence="5">Homohexamer.</text>
</comment>
<dbReference type="Gene3D" id="3.40.50.10950">
    <property type="match status" value="1"/>
</dbReference>
<dbReference type="InterPro" id="IPR004614">
    <property type="entry name" value="P_AcTrfase"/>
</dbReference>
<evidence type="ECO:0000256" key="10">
    <source>
        <dbReference type="ARBA" id="ARBA00023315"/>
    </source>
</evidence>
<dbReference type="Pfam" id="PF13500">
    <property type="entry name" value="AAA_26"/>
    <property type="match status" value="1"/>
</dbReference>
<dbReference type="InterPro" id="IPR042113">
    <property type="entry name" value="P_AcTrfase_dom1"/>
</dbReference>
<evidence type="ECO:0000256" key="7">
    <source>
        <dbReference type="ARBA" id="ARBA00021528"/>
    </source>
</evidence>
<dbReference type="NCBIfam" id="NF004167">
    <property type="entry name" value="PRK05632.1"/>
    <property type="match status" value="1"/>
</dbReference>
<evidence type="ECO:0000256" key="4">
    <source>
        <dbReference type="ARBA" id="ARBA00009786"/>
    </source>
</evidence>
<dbReference type="InterPro" id="IPR042112">
    <property type="entry name" value="P_AcTrfase_dom2"/>
</dbReference>
<comment type="function">
    <text evidence="12">Involved in acetate metabolism.</text>
</comment>
<comment type="similarity">
    <text evidence="3 12">In the C-terminal section; belongs to the phosphate acetyltransferase and butyryltransferase family.</text>
</comment>
<dbReference type="PANTHER" id="PTHR43356">
    <property type="entry name" value="PHOSPHATE ACETYLTRANSFERASE"/>
    <property type="match status" value="1"/>
</dbReference>
<dbReference type="AlphaFoldDB" id="A0A1G8F2W0"/>
<dbReference type="STRING" id="178355.SAMN04488062_1144"/>
<evidence type="ECO:0000256" key="1">
    <source>
        <dbReference type="ARBA" id="ARBA00004496"/>
    </source>
</evidence>
<evidence type="ECO:0000256" key="3">
    <source>
        <dbReference type="ARBA" id="ARBA00008756"/>
    </source>
</evidence>
<evidence type="ECO:0000256" key="2">
    <source>
        <dbReference type="ARBA" id="ARBA00004989"/>
    </source>
</evidence>
<dbReference type="SUPFAM" id="SSF52540">
    <property type="entry name" value="P-loop containing nucleoside triphosphate hydrolases"/>
    <property type="match status" value="1"/>
</dbReference>
<comment type="similarity">
    <text evidence="4 12">In the N-terminal section; belongs to the CobB/CobQ family.</text>
</comment>
<comment type="domain">
    <text evidence="12">The N-terminal region seems to be important for proper quaternary structure. The C-terminal region contains the substrate-binding site.</text>
</comment>
<dbReference type="GO" id="GO:0008959">
    <property type="term" value="F:phosphate acetyltransferase activity"/>
    <property type="evidence" value="ECO:0007669"/>
    <property type="project" value="UniProtKB-EC"/>
</dbReference>
<evidence type="ECO:0000313" key="15">
    <source>
        <dbReference type="EMBL" id="SDH76452.1"/>
    </source>
</evidence>
<dbReference type="CDD" id="cd03109">
    <property type="entry name" value="DTBS"/>
    <property type="match status" value="1"/>
</dbReference>
<feature type="domain" description="Phosphate acetyl/butaryl transferase" evidence="13">
    <location>
        <begin position="372"/>
        <end position="691"/>
    </location>
</feature>
<keyword evidence="16" id="KW-1185">Reference proteome</keyword>
<dbReference type="SUPFAM" id="SSF75138">
    <property type="entry name" value="HprK N-terminal domain-like"/>
    <property type="match status" value="1"/>
</dbReference>
<dbReference type="InterPro" id="IPR010766">
    <property type="entry name" value="DRTGG"/>
</dbReference>
<reference evidence="16" key="1">
    <citation type="submission" date="2016-10" db="EMBL/GenBank/DDBJ databases">
        <authorList>
            <person name="Varghese N."/>
            <person name="Submissions S."/>
        </authorList>
    </citation>
    <scope>NUCLEOTIDE SEQUENCE [LARGE SCALE GENOMIC DNA]</scope>
    <source>
        <strain evidence="16">CGMCC 1.2747</strain>
    </source>
</reference>
<proteinExistence type="inferred from homology"/>
<dbReference type="SUPFAM" id="SSF53659">
    <property type="entry name" value="Isocitrate/Isopropylmalate dehydrogenase-like"/>
    <property type="match status" value="1"/>
</dbReference>
<dbReference type="InterPro" id="IPR027417">
    <property type="entry name" value="P-loop_NTPase"/>
</dbReference>
<evidence type="ECO:0000256" key="8">
    <source>
        <dbReference type="ARBA" id="ARBA00022490"/>
    </source>
</evidence>
<evidence type="ECO:0000256" key="6">
    <source>
        <dbReference type="ARBA" id="ARBA00012707"/>
    </source>
</evidence>
<gene>
    <name evidence="15" type="ORF">SAMN04488062_1144</name>
</gene>
<organism evidence="15 16">
    <name type="scientific">Flavobacterium omnivorum</name>
    <dbReference type="NCBI Taxonomy" id="178355"/>
    <lineage>
        <taxon>Bacteria</taxon>
        <taxon>Pseudomonadati</taxon>
        <taxon>Bacteroidota</taxon>
        <taxon>Flavobacteriia</taxon>
        <taxon>Flavobacteriales</taxon>
        <taxon>Flavobacteriaceae</taxon>
        <taxon>Flavobacterium</taxon>
    </lineage>
</organism>
<dbReference type="PIRSF" id="PIRSF006107">
    <property type="entry name" value="PhpActrans_proteobac"/>
    <property type="match status" value="1"/>
</dbReference>
<dbReference type="GO" id="GO:0006085">
    <property type="term" value="P:acetyl-CoA biosynthetic process"/>
    <property type="evidence" value="ECO:0007669"/>
    <property type="project" value="UniProtKB-UniPathway"/>
</dbReference>
<keyword evidence="10 12" id="KW-0012">Acyltransferase</keyword>
<dbReference type="GO" id="GO:0005737">
    <property type="term" value="C:cytoplasm"/>
    <property type="evidence" value="ECO:0007669"/>
    <property type="project" value="UniProtKB-SubCell"/>
</dbReference>
<dbReference type="Gene3D" id="3.40.50.10750">
    <property type="entry name" value="Isocitrate/Isopropylmalate dehydrogenase-like"/>
    <property type="match status" value="1"/>
</dbReference>
<evidence type="ECO:0000259" key="14">
    <source>
        <dbReference type="Pfam" id="PF07085"/>
    </source>
</evidence>
<protein>
    <recommendedName>
        <fullName evidence="7 12">Phosphate acetyltransferase</fullName>
        <ecNumber evidence="6 12">2.3.1.8</ecNumber>
    </recommendedName>
    <alternativeName>
        <fullName evidence="11 12">Phosphotransacetylase</fullName>
    </alternativeName>
</protein>
<dbReference type="UniPathway" id="UPA00340">
    <property type="reaction ID" value="UER00459"/>
</dbReference>
<comment type="pathway">
    <text evidence="2 12">Metabolic intermediate biosynthesis; acetyl-CoA biosynthesis; acetyl-CoA from acetate: step 2/2.</text>
</comment>
<evidence type="ECO:0000256" key="9">
    <source>
        <dbReference type="ARBA" id="ARBA00022679"/>
    </source>
</evidence>
<dbReference type="EC" id="2.3.1.8" evidence="6 12"/>
<dbReference type="OrthoDB" id="9805787at2"/>
<keyword evidence="8 12" id="KW-0963">Cytoplasm</keyword>
<dbReference type="Gene3D" id="3.40.50.300">
    <property type="entry name" value="P-loop containing nucleotide triphosphate hydrolases"/>
    <property type="match status" value="1"/>
</dbReference>
<dbReference type="NCBIfam" id="NF007233">
    <property type="entry name" value="PRK09653.1"/>
    <property type="match status" value="1"/>
</dbReference>
<sequence length="697" mass="76300">MNKAIYIATSEQNSGKSIITLGLMSMLIGKTAKVGYFRPIIEDIEEGGFDNHIETVIGHFGLDIAFEDAFAITKSKLIKKKNKGKIGEVLDLIIEKYKKLEERFDFVLVEGTGFSGEGTVIELDMNVLIAKNLGIPTIIVGSGVGKTLEELLDSLYLAYDSFKVKDVEVLAVIANKVQHENIDIVTTGLRKSLPESVLVNAIPLIHNLNNPTVQEIVKELDAKVLFGEAHLNNQTGNFSVGAMQLRNYLLHLKENSLVITPGDRADIILGALQANESVNYPTISGIVLTGNIVPEVSILKLIEGLSTIVPIIAVEEGTYYITNKIGSIKSKIYADNKQKIEISITTFEKYVDLDNLAEKLITFEAEGMTPKMFQYNLVKRARQHRKHIVLPEGNDDRIIMAASRLLEMDVVDISIIGNKKQIESKVAELGLFFDFSKVEIINPIASEHYDDYVNTYYELRKAKNVTLGMAKDLMEDVSYFGTMMVYKGHADGMVSGAAHTTQHTILPALQFIKTKPNSSVVSSIFFMCLEDRVSVFGDCAINPNPTAEQLAEIAIFSADSSLAFGIEPKIAMLSYSSGSSGKGDEVDKVRTATEIVRKKRPDLKIEGPIQYDAAVDMAVGKSKLPNSEVAGQASVLIFPDLNTGNNTYKAVQRETGALAIGPMLQGLNKPVNDLSRGCTVDDIINTVVITAIQAQGL</sequence>
<feature type="domain" description="DRTGG" evidence="14">
    <location>
        <begin position="215"/>
        <end position="325"/>
    </location>
</feature>
<comment type="subcellular location">
    <subcellularLocation>
        <location evidence="1 12">Cytoplasm</location>
    </subcellularLocation>
</comment>
<comment type="catalytic activity">
    <reaction evidence="12">
        <text>acetyl-CoA + phosphate = acetyl phosphate + CoA</text>
        <dbReference type="Rhea" id="RHEA:19521"/>
        <dbReference type="ChEBI" id="CHEBI:22191"/>
        <dbReference type="ChEBI" id="CHEBI:43474"/>
        <dbReference type="ChEBI" id="CHEBI:57287"/>
        <dbReference type="ChEBI" id="CHEBI:57288"/>
        <dbReference type="EC" id="2.3.1.8"/>
    </reaction>
</comment>
<name>A0A1G8F2W0_9FLAO</name>
<dbReference type="Pfam" id="PF01515">
    <property type="entry name" value="PTA_PTB"/>
    <property type="match status" value="1"/>
</dbReference>
<evidence type="ECO:0000256" key="11">
    <source>
        <dbReference type="ARBA" id="ARBA00031108"/>
    </source>
</evidence>
<dbReference type="RefSeq" id="WP_091258135.1">
    <property type="nucleotide sequence ID" value="NZ_FNDB01000014.1"/>
</dbReference>
<accession>A0A1G8F2W0</accession>
<evidence type="ECO:0000259" key="13">
    <source>
        <dbReference type="Pfam" id="PF01515"/>
    </source>
</evidence>
<evidence type="ECO:0000313" key="16">
    <source>
        <dbReference type="Proteomes" id="UP000199274"/>
    </source>
</evidence>
<dbReference type="InterPro" id="IPR016475">
    <property type="entry name" value="P-Actrans_bac"/>
</dbReference>
<dbReference type="PANTHER" id="PTHR43356:SF3">
    <property type="entry name" value="PHOSPHATE ACETYLTRANSFERASE"/>
    <property type="match status" value="1"/>
</dbReference>
<dbReference type="EMBL" id="FNDB01000014">
    <property type="protein sequence ID" value="SDH76452.1"/>
    <property type="molecule type" value="Genomic_DNA"/>
</dbReference>
<dbReference type="NCBIfam" id="TIGR00651">
    <property type="entry name" value="pta"/>
    <property type="match status" value="1"/>
</dbReference>
<evidence type="ECO:0000256" key="12">
    <source>
        <dbReference type="PIRNR" id="PIRNR006107"/>
    </source>
</evidence>
<dbReference type="Proteomes" id="UP000199274">
    <property type="component" value="Unassembled WGS sequence"/>
</dbReference>
<dbReference type="FunFam" id="3.40.50.10750:FF:000001">
    <property type="entry name" value="Phosphate acetyltransferase"/>
    <property type="match status" value="1"/>
</dbReference>